<proteinExistence type="predicted"/>
<name>A0A4T3F1Z9_9SPHN</name>
<evidence type="ECO:0000256" key="1">
    <source>
        <dbReference type="SAM" id="SignalP"/>
    </source>
</evidence>
<protein>
    <submittedName>
        <fullName evidence="3">DUF11 domain-containing protein</fullName>
    </submittedName>
</protein>
<dbReference type="InterPro" id="IPR001434">
    <property type="entry name" value="OmcB-like_DUF11"/>
</dbReference>
<reference evidence="3 4" key="1">
    <citation type="submission" date="2019-04" db="EMBL/GenBank/DDBJ databases">
        <title>Altererythrobacter aquimixticola sp. nov., isolated from sediment of junction between the ocean and a freshwater spring.</title>
        <authorList>
            <person name="Yoon J.-H."/>
        </authorList>
    </citation>
    <scope>NUCLEOTIDE SEQUENCE [LARGE SCALE GENOMIC DNA]</scope>
    <source>
        <strain evidence="3 4">SSKS-13</strain>
    </source>
</reference>
<keyword evidence="4" id="KW-1185">Reference proteome</keyword>
<dbReference type="OrthoDB" id="7389927at2"/>
<keyword evidence="1" id="KW-0732">Signal</keyword>
<feature type="chain" id="PRO_5020500201" evidence="1">
    <location>
        <begin position="27"/>
        <end position="354"/>
    </location>
</feature>
<evidence type="ECO:0000313" key="3">
    <source>
        <dbReference type="EMBL" id="TIX51255.1"/>
    </source>
</evidence>
<comment type="caution">
    <text evidence="3">The sequence shown here is derived from an EMBL/GenBank/DDBJ whole genome shotgun (WGS) entry which is preliminary data.</text>
</comment>
<dbReference type="EMBL" id="SSHH01000001">
    <property type="protein sequence ID" value="TIX51255.1"/>
    <property type="molecule type" value="Genomic_DNA"/>
</dbReference>
<feature type="signal peptide" evidence="1">
    <location>
        <begin position="1"/>
        <end position="26"/>
    </location>
</feature>
<organism evidence="3 4">
    <name type="scientific">Alteraurantiacibacter aquimixticola</name>
    <dbReference type="NCBI Taxonomy" id="2489173"/>
    <lineage>
        <taxon>Bacteria</taxon>
        <taxon>Pseudomonadati</taxon>
        <taxon>Pseudomonadota</taxon>
        <taxon>Alphaproteobacteria</taxon>
        <taxon>Sphingomonadales</taxon>
        <taxon>Erythrobacteraceae</taxon>
        <taxon>Alteraurantiacibacter</taxon>
    </lineage>
</organism>
<evidence type="ECO:0000313" key="4">
    <source>
        <dbReference type="Proteomes" id="UP000309389"/>
    </source>
</evidence>
<accession>A0A4T3F1Z9</accession>
<feature type="domain" description="DUF11" evidence="2">
    <location>
        <begin position="253"/>
        <end position="318"/>
    </location>
</feature>
<dbReference type="Pfam" id="PF01345">
    <property type="entry name" value="DUF11"/>
    <property type="match status" value="1"/>
</dbReference>
<dbReference type="RefSeq" id="WP_136691988.1">
    <property type="nucleotide sequence ID" value="NZ_SSHH01000001.1"/>
</dbReference>
<sequence length="354" mass="35020">MKTHTKFLVSTSLLTAGALVASPAFAAGTAAGTTIQNEVTVSYNVGTVAQTDIEATDEIIVDRKIDLVVQELGSNTTTVNPNETQVVTTFTVTNLSNATLDFLLSATDGSGDDFDISGGYTFYVDNESAGVSGSLDAADGAPVTNLDDIVADDIVTVFVVGASVPGTVVNAEEADVILTAAARETTGGALTGVLTSGDANTAAMDTVLADAAGETDALRDGAHSALDTYVVSAAGLTVTKSSRVIDDPVNGTTNPKMIPGATVEYCIAVVNASGSATASGINISDTLPSGLVFVPGSIVINGSLAGAGSDPTDCDTGTGSAGGSFSGNTVSGGLSDIAGGSNGTLVFQATIDPS</sequence>
<dbReference type="Proteomes" id="UP000309389">
    <property type="component" value="Unassembled WGS sequence"/>
</dbReference>
<dbReference type="InterPro" id="IPR047589">
    <property type="entry name" value="DUF11_rpt"/>
</dbReference>
<evidence type="ECO:0000259" key="2">
    <source>
        <dbReference type="Pfam" id="PF01345"/>
    </source>
</evidence>
<gene>
    <name evidence="3" type="ORF">E5222_01950</name>
</gene>
<dbReference type="AlphaFoldDB" id="A0A4T3F1Z9"/>
<dbReference type="NCBIfam" id="TIGR01451">
    <property type="entry name" value="B_ant_repeat"/>
    <property type="match status" value="1"/>
</dbReference>